<gene>
    <name evidence="2" type="ORF">ENJ42_04245</name>
</gene>
<dbReference type="InterPro" id="IPR014044">
    <property type="entry name" value="CAP_dom"/>
</dbReference>
<name>A0A7C5R408_9PROT</name>
<sequence>MPRGPYSLFALLLFLMISGIGSWAVSQSQTLPDDGTYRMINVSSFDECSQLCSADKKCRGAIAEQPDITKPLMICRLNDGFGAHPAFPSIPPKPLDMKKALADLNAYRARHGLKALSYDERLNRASEVHATDLAIHGIISHTGTDGSAHGDRVHRQGYEFSIAGENVATGQKSWEKVFSAWQKSPGHNENLLRDDVTHFGLALVYEPTTTYQTYWAMLVAAPLELGL</sequence>
<dbReference type="PANTHER" id="PTHR31157">
    <property type="entry name" value="SCP DOMAIN-CONTAINING PROTEIN"/>
    <property type="match status" value="1"/>
</dbReference>
<comment type="caution">
    <text evidence="2">The sequence shown here is derived from an EMBL/GenBank/DDBJ whole genome shotgun (WGS) entry which is preliminary data.</text>
</comment>
<feature type="domain" description="SCP" evidence="1">
    <location>
        <begin position="103"/>
        <end position="216"/>
    </location>
</feature>
<dbReference type="InterPro" id="IPR035940">
    <property type="entry name" value="CAP_sf"/>
</dbReference>
<dbReference type="Pfam" id="PF00188">
    <property type="entry name" value="CAP"/>
    <property type="match status" value="1"/>
</dbReference>
<dbReference type="AlphaFoldDB" id="A0A7C5R408"/>
<protein>
    <submittedName>
        <fullName evidence="2">CAP domain-containing protein</fullName>
    </submittedName>
</protein>
<evidence type="ECO:0000259" key="1">
    <source>
        <dbReference type="Pfam" id="PF00188"/>
    </source>
</evidence>
<reference evidence="2" key="1">
    <citation type="journal article" date="2020" name="mSystems">
        <title>Genome- and Community-Level Interaction Insights into Carbon Utilization and Element Cycling Functions of Hydrothermarchaeota in Hydrothermal Sediment.</title>
        <authorList>
            <person name="Zhou Z."/>
            <person name="Liu Y."/>
            <person name="Xu W."/>
            <person name="Pan J."/>
            <person name="Luo Z.H."/>
            <person name="Li M."/>
        </authorList>
    </citation>
    <scope>NUCLEOTIDE SEQUENCE [LARGE SCALE GENOMIC DNA]</scope>
    <source>
        <strain evidence="2">HyVt-485</strain>
    </source>
</reference>
<accession>A0A7C5R408</accession>
<proteinExistence type="predicted"/>
<dbReference type="CDD" id="cd05379">
    <property type="entry name" value="CAP_bacterial"/>
    <property type="match status" value="1"/>
</dbReference>
<dbReference type="EMBL" id="DRMJ01000210">
    <property type="protein sequence ID" value="HHL42806.1"/>
    <property type="molecule type" value="Genomic_DNA"/>
</dbReference>
<evidence type="ECO:0000313" key="2">
    <source>
        <dbReference type="EMBL" id="HHL42806.1"/>
    </source>
</evidence>
<dbReference type="Proteomes" id="UP000885830">
    <property type="component" value="Unassembled WGS sequence"/>
</dbReference>
<dbReference type="SUPFAM" id="SSF55797">
    <property type="entry name" value="PR-1-like"/>
    <property type="match status" value="1"/>
</dbReference>
<dbReference type="Gene3D" id="3.40.33.10">
    <property type="entry name" value="CAP"/>
    <property type="match status" value="1"/>
</dbReference>
<dbReference type="PANTHER" id="PTHR31157:SF1">
    <property type="entry name" value="SCP DOMAIN-CONTAINING PROTEIN"/>
    <property type="match status" value="1"/>
</dbReference>
<organism evidence="2">
    <name type="scientific">Hellea balneolensis</name>
    <dbReference type="NCBI Taxonomy" id="287478"/>
    <lineage>
        <taxon>Bacteria</taxon>
        <taxon>Pseudomonadati</taxon>
        <taxon>Pseudomonadota</taxon>
        <taxon>Alphaproteobacteria</taxon>
        <taxon>Maricaulales</taxon>
        <taxon>Robiginitomaculaceae</taxon>
        <taxon>Hellea</taxon>
    </lineage>
</organism>